<dbReference type="Pfam" id="PF12728">
    <property type="entry name" value="HTH_17"/>
    <property type="match status" value="1"/>
</dbReference>
<accession>A0A6J4U4K8</accession>
<protein>
    <recommendedName>
        <fullName evidence="2">Helix-turn-helix domain-containing protein</fullName>
    </recommendedName>
</protein>
<feature type="domain" description="Helix-turn-helix" evidence="2">
    <location>
        <begin position="7"/>
        <end position="54"/>
    </location>
</feature>
<proteinExistence type="predicted"/>
<reference evidence="3" key="1">
    <citation type="submission" date="2020-02" db="EMBL/GenBank/DDBJ databases">
        <authorList>
            <person name="Meier V. D."/>
        </authorList>
    </citation>
    <scope>NUCLEOTIDE SEQUENCE</scope>
    <source>
        <strain evidence="3">AVDCRST_MAG43</strain>
    </source>
</reference>
<gene>
    <name evidence="3" type="ORF">AVDCRST_MAG43-40</name>
</gene>
<dbReference type="InterPro" id="IPR041657">
    <property type="entry name" value="HTH_17"/>
</dbReference>
<name>A0A6J4U4K8_9BACT</name>
<dbReference type="NCBIfam" id="TIGR01764">
    <property type="entry name" value="excise"/>
    <property type="match status" value="1"/>
</dbReference>
<dbReference type="AlphaFoldDB" id="A0A6J4U4K8"/>
<organism evidence="3">
    <name type="scientific">uncultured Thermomicrobiales bacterium</name>
    <dbReference type="NCBI Taxonomy" id="1645740"/>
    <lineage>
        <taxon>Bacteria</taxon>
        <taxon>Pseudomonadati</taxon>
        <taxon>Thermomicrobiota</taxon>
        <taxon>Thermomicrobia</taxon>
        <taxon>Thermomicrobiales</taxon>
        <taxon>environmental samples</taxon>
    </lineage>
</organism>
<dbReference type="InterPro" id="IPR010093">
    <property type="entry name" value="SinI_DNA-bd"/>
</dbReference>
<sequence length="104" mass="11838">MEEERSLLSVSDAAQRLKRSTEQVRRYLREGRLQGRRIGGQWFIERSVLDAFVASVQKQQGFIHRLQPASEIRPLDDVIGIGSGPGTNIGEGKSSYRNAAWRRR</sequence>
<evidence type="ECO:0000313" key="3">
    <source>
        <dbReference type="EMBL" id="CAA9540550.1"/>
    </source>
</evidence>
<evidence type="ECO:0000259" key="2">
    <source>
        <dbReference type="Pfam" id="PF12728"/>
    </source>
</evidence>
<dbReference type="GO" id="GO:0003677">
    <property type="term" value="F:DNA binding"/>
    <property type="evidence" value="ECO:0007669"/>
    <property type="project" value="InterPro"/>
</dbReference>
<evidence type="ECO:0000256" key="1">
    <source>
        <dbReference type="SAM" id="MobiDB-lite"/>
    </source>
</evidence>
<dbReference type="EMBL" id="CADCWI010000006">
    <property type="protein sequence ID" value="CAA9540550.1"/>
    <property type="molecule type" value="Genomic_DNA"/>
</dbReference>
<feature type="region of interest" description="Disordered" evidence="1">
    <location>
        <begin position="83"/>
        <end position="104"/>
    </location>
</feature>